<keyword evidence="2" id="KW-0806">Transcription termination</keyword>
<dbReference type="GO" id="GO:0006353">
    <property type="term" value="P:DNA-templated transcription termination"/>
    <property type="evidence" value="ECO:0007669"/>
    <property type="project" value="UniProtKB-KW"/>
</dbReference>
<dbReference type="SMART" id="SM00733">
    <property type="entry name" value="Mterf"/>
    <property type="match status" value="7"/>
</dbReference>
<proteinExistence type="inferred from homology"/>
<dbReference type="PANTHER" id="PTHR13068">
    <property type="entry name" value="CGI-12 PROTEIN-RELATED"/>
    <property type="match status" value="1"/>
</dbReference>
<sequence>MFAIFCRGGLKFTPNRCIFVGQQFWATKYTVFARLCSSSVCENASEKTFTVSYLINSCGLSSNEAVSVSKKLCIKSPQKPDAVLELLREYGFTKAYISKLVIKLPNVILCKCPNQTLLPKLEFFLSIGVPRSVLARKLSVFPFVLRHSLKDSIIPSYNYLKTLLGSDERVVTVFLRAPMAFDCCWAEWNLFPVLKERGVPESNILYLFMCQPTMLMLSKGRLTVYVDRAVEMGFDISKTVFVVAIRVLSNLSESNLKRKMDVFRKYGWSESDISTAFLRCPFCMSLSEKKLMANMEFLVNEFGCKPVHVARNPVILSYNLDKRIKPRCLVAKVLDEKGLKNMNSVSTLLKVTDEVFVKSHIVKYEKDVPELLDIYLGKVEPPVKWVSSRSNI</sequence>
<evidence type="ECO:0000313" key="5">
    <source>
        <dbReference type="Proteomes" id="UP001632038"/>
    </source>
</evidence>
<evidence type="ECO:0000256" key="3">
    <source>
        <dbReference type="ARBA" id="ARBA00022946"/>
    </source>
</evidence>
<gene>
    <name evidence="4" type="ORF">CASFOL_009977</name>
</gene>
<dbReference type="InterPro" id="IPR003690">
    <property type="entry name" value="MTERF"/>
</dbReference>
<dbReference type="Gene3D" id="1.25.70.10">
    <property type="entry name" value="Transcription termination factor 3, mitochondrial"/>
    <property type="match status" value="1"/>
</dbReference>
<dbReference type="AlphaFoldDB" id="A0ABD3DT44"/>
<keyword evidence="3" id="KW-0809">Transit peptide</keyword>
<dbReference type="InterPro" id="IPR038538">
    <property type="entry name" value="MTERF_sf"/>
</dbReference>
<keyword evidence="2" id="KW-0804">Transcription</keyword>
<dbReference type="Proteomes" id="UP001632038">
    <property type="component" value="Unassembled WGS sequence"/>
</dbReference>
<evidence type="ECO:0000313" key="4">
    <source>
        <dbReference type="EMBL" id="KAL3644797.1"/>
    </source>
</evidence>
<keyword evidence="2" id="KW-0805">Transcription regulation</keyword>
<evidence type="ECO:0000256" key="1">
    <source>
        <dbReference type="ARBA" id="ARBA00007692"/>
    </source>
</evidence>
<evidence type="ECO:0008006" key="6">
    <source>
        <dbReference type="Google" id="ProtNLM"/>
    </source>
</evidence>
<dbReference type="PANTHER" id="PTHR13068:SF166">
    <property type="entry name" value="TRANSCRIPTION TERMINATION FACTOR MTERF15, MITOCHONDRIAL-LIKE"/>
    <property type="match status" value="1"/>
</dbReference>
<protein>
    <recommendedName>
        <fullName evidence="6">Mitochondrial transcription termination factor family protein</fullName>
    </recommendedName>
</protein>
<comment type="similarity">
    <text evidence="1">Belongs to the mTERF family.</text>
</comment>
<keyword evidence="5" id="KW-1185">Reference proteome</keyword>
<organism evidence="4 5">
    <name type="scientific">Castilleja foliolosa</name>
    <dbReference type="NCBI Taxonomy" id="1961234"/>
    <lineage>
        <taxon>Eukaryota</taxon>
        <taxon>Viridiplantae</taxon>
        <taxon>Streptophyta</taxon>
        <taxon>Embryophyta</taxon>
        <taxon>Tracheophyta</taxon>
        <taxon>Spermatophyta</taxon>
        <taxon>Magnoliopsida</taxon>
        <taxon>eudicotyledons</taxon>
        <taxon>Gunneridae</taxon>
        <taxon>Pentapetalae</taxon>
        <taxon>asterids</taxon>
        <taxon>lamiids</taxon>
        <taxon>Lamiales</taxon>
        <taxon>Orobanchaceae</taxon>
        <taxon>Pedicularideae</taxon>
        <taxon>Castillejinae</taxon>
        <taxon>Castilleja</taxon>
    </lineage>
</organism>
<dbReference type="Pfam" id="PF02536">
    <property type="entry name" value="mTERF"/>
    <property type="match status" value="1"/>
</dbReference>
<reference evidence="5" key="1">
    <citation type="journal article" date="2024" name="IScience">
        <title>Strigolactones Initiate the Formation of Haustorium-like Structures in Castilleja.</title>
        <authorList>
            <person name="Buerger M."/>
            <person name="Peterson D."/>
            <person name="Chory J."/>
        </authorList>
    </citation>
    <scope>NUCLEOTIDE SEQUENCE [LARGE SCALE GENOMIC DNA]</scope>
</reference>
<comment type="caution">
    <text evidence="4">The sequence shown here is derived from an EMBL/GenBank/DDBJ whole genome shotgun (WGS) entry which is preliminary data.</text>
</comment>
<name>A0ABD3DT44_9LAMI</name>
<evidence type="ECO:0000256" key="2">
    <source>
        <dbReference type="ARBA" id="ARBA00022472"/>
    </source>
</evidence>
<dbReference type="EMBL" id="JAVIJP010000013">
    <property type="protein sequence ID" value="KAL3644797.1"/>
    <property type="molecule type" value="Genomic_DNA"/>
</dbReference>
<accession>A0ABD3DT44</accession>
<dbReference type="FunFam" id="1.25.70.10:FF:000001">
    <property type="entry name" value="Mitochondrial transcription termination factor-like"/>
    <property type="match status" value="1"/>
</dbReference>